<dbReference type="WBParaSite" id="MCU_014086-RA">
    <property type="protein sequence ID" value="MCU_014086-RA"/>
    <property type="gene ID" value="MCU_014086"/>
</dbReference>
<sequence>MHSLNPSCGSSTSTDVHRNAPNITPLPSSIVSAFPAWMLQRQCAPPTLDSSSNRIHLLHQNTNSYGLRISTDSTLELTIHVCSLLFILIEHVSSLPCSYVLERSHIHIFRITRHA</sequence>
<name>A0A5K3G1S8_MESCO</name>
<dbReference type="AlphaFoldDB" id="A0A5K3G1S8"/>
<protein>
    <submittedName>
        <fullName evidence="1">Ovule protein</fullName>
    </submittedName>
</protein>
<accession>A0A5K3G1S8</accession>
<reference evidence="1" key="1">
    <citation type="submission" date="2019-11" db="UniProtKB">
        <authorList>
            <consortium name="WormBaseParasite"/>
        </authorList>
    </citation>
    <scope>IDENTIFICATION</scope>
</reference>
<proteinExistence type="predicted"/>
<organism evidence="1">
    <name type="scientific">Mesocestoides corti</name>
    <name type="common">Flatworm</name>
    <dbReference type="NCBI Taxonomy" id="53468"/>
    <lineage>
        <taxon>Eukaryota</taxon>
        <taxon>Metazoa</taxon>
        <taxon>Spiralia</taxon>
        <taxon>Lophotrochozoa</taxon>
        <taxon>Platyhelminthes</taxon>
        <taxon>Cestoda</taxon>
        <taxon>Eucestoda</taxon>
        <taxon>Cyclophyllidea</taxon>
        <taxon>Mesocestoididae</taxon>
        <taxon>Mesocestoides</taxon>
    </lineage>
</organism>
<evidence type="ECO:0000313" key="1">
    <source>
        <dbReference type="WBParaSite" id="MCU_014086-RA"/>
    </source>
</evidence>